<keyword evidence="3 10" id="KW-1133">Transmembrane helix</keyword>
<evidence type="ECO:0000256" key="7">
    <source>
        <dbReference type="ARBA" id="ARBA00023224"/>
    </source>
</evidence>
<feature type="transmembrane region" description="Helical" evidence="10">
    <location>
        <begin position="252"/>
        <end position="275"/>
    </location>
</feature>
<protein>
    <recommendedName>
        <fullName evidence="11">G-protein coupled receptors family 1 profile domain-containing protein</fullName>
    </recommendedName>
</protein>
<dbReference type="SUPFAM" id="SSF81321">
    <property type="entry name" value="Family A G protein-coupled receptor-like"/>
    <property type="match status" value="1"/>
</dbReference>
<evidence type="ECO:0000313" key="12">
    <source>
        <dbReference type="Ensembl" id="ENSSSCP00015042160.1"/>
    </source>
</evidence>
<evidence type="ECO:0000256" key="2">
    <source>
        <dbReference type="ARBA" id="ARBA00022692"/>
    </source>
</evidence>
<evidence type="ECO:0000259" key="11">
    <source>
        <dbReference type="PROSITE" id="PS50262"/>
    </source>
</evidence>
<evidence type="ECO:0000256" key="10">
    <source>
        <dbReference type="SAM" id="Phobius"/>
    </source>
</evidence>
<feature type="region of interest" description="Disordered" evidence="9">
    <location>
        <begin position="1"/>
        <end position="27"/>
    </location>
</feature>
<dbReference type="Ensembl" id="ENSSSCT00015101731.1">
    <property type="protein sequence ID" value="ENSSSCP00015042160.1"/>
    <property type="gene ID" value="ENSSSCG00015075556.1"/>
</dbReference>
<dbReference type="InterPro" id="IPR000276">
    <property type="entry name" value="GPCR_Rhodpsn"/>
</dbReference>
<dbReference type="Ensembl" id="ENSSSCT00055057683.1">
    <property type="protein sequence ID" value="ENSSSCP00055046152.1"/>
    <property type="gene ID" value="ENSSSCG00055029064.1"/>
</dbReference>
<dbReference type="PRINTS" id="PR00237">
    <property type="entry name" value="GPCRRHODOPSN"/>
</dbReference>
<reference evidence="12" key="1">
    <citation type="submission" date="2025-05" db="UniProtKB">
        <authorList>
            <consortium name="Ensembl"/>
        </authorList>
    </citation>
    <scope>IDENTIFICATION</scope>
</reference>
<dbReference type="PANTHER" id="PTHR10489">
    <property type="entry name" value="CELL ADHESION MOLECULE"/>
    <property type="match status" value="1"/>
</dbReference>
<dbReference type="Proteomes" id="UP000694722">
    <property type="component" value="Unplaced"/>
</dbReference>
<keyword evidence="4 8" id="KW-0297">G-protein coupled receptor</keyword>
<keyword evidence="7 8" id="KW-0807">Transducer</keyword>
<dbReference type="Proteomes" id="UP000694726">
    <property type="component" value="Unplaced"/>
</dbReference>
<evidence type="ECO:0000256" key="5">
    <source>
        <dbReference type="ARBA" id="ARBA00023136"/>
    </source>
</evidence>
<evidence type="ECO:0000256" key="8">
    <source>
        <dbReference type="RuleBase" id="RU000688"/>
    </source>
</evidence>
<proteinExistence type="inferred from homology"/>
<dbReference type="Ensembl" id="ENSSSCT00040062644.1">
    <property type="protein sequence ID" value="ENSSSCP00040026419.1"/>
    <property type="gene ID" value="ENSSSCG00040046545.1"/>
</dbReference>
<feature type="domain" description="G-protein coupled receptors family 1 profile" evidence="11">
    <location>
        <begin position="56"/>
        <end position="315"/>
    </location>
</feature>
<evidence type="ECO:0000256" key="6">
    <source>
        <dbReference type="ARBA" id="ARBA00023170"/>
    </source>
</evidence>
<sequence>STVREMPLSREAGDWAGGSKGEGLEARGSARPCSTLALRALIAGAYLALCAVGLVGNTLVLVLVRAQQRRRRSLLNCFLLNLAATDLQFVLTLPFWAADTVRDFSWPFGGAMCKVVLTLTVLNMYASSFFLSAMSMDRYRTVANALRPRQPGTPWAVCVCCLLWAIAVLATAPTALFAIAARVGDERLCLLRFPDGGPDWLAFYHLQKIAVAFVLPLATLGTCSLLLLRFLRRRRTRWPSGVWPRRRSQVTRVLACVLLTFVLCWLPNQALTLWGVLIKLNAVPWDRAYFLAQAYLFPVSICLAHSNSCLNPLLYCLLRSDFRQGLRKLCGWAKPPADLRPGRTAVPQLLRSPTRPEDREVHLSVRTTLRSIVPRVVGQIMSPETGPMKSSSSVCLQGLCSGVDWRACIGLLAVETESCH</sequence>
<evidence type="ECO:0000313" key="13">
    <source>
        <dbReference type="Proteomes" id="UP000694726"/>
    </source>
</evidence>
<keyword evidence="2 8" id="KW-0812">Transmembrane</keyword>
<name>A0A8D0UCJ6_PIG</name>
<evidence type="ECO:0000256" key="9">
    <source>
        <dbReference type="SAM" id="MobiDB-lite"/>
    </source>
</evidence>
<dbReference type="InterPro" id="IPR017452">
    <property type="entry name" value="GPCR_Rhodpsn_7TM"/>
</dbReference>
<dbReference type="AlphaFoldDB" id="A0A8D0UCJ6"/>
<dbReference type="Pfam" id="PF00001">
    <property type="entry name" value="7tm_1"/>
    <property type="match status" value="1"/>
</dbReference>
<evidence type="ECO:0000256" key="4">
    <source>
        <dbReference type="ARBA" id="ARBA00023040"/>
    </source>
</evidence>
<feature type="transmembrane region" description="Helical" evidence="10">
    <location>
        <begin position="295"/>
        <end position="318"/>
    </location>
</feature>
<evidence type="ECO:0000256" key="3">
    <source>
        <dbReference type="ARBA" id="ARBA00022989"/>
    </source>
</evidence>
<comment type="similarity">
    <text evidence="8">Belongs to the G-protein coupled receptor 1 family.</text>
</comment>
<feature type="transmembrane region" description="Helical" evidence="10">
    <location>
        <begin position="108"/>
        <end position="134"/>
    </location>
</feature>
<keyword evidence="5 10" id="KW-0472">Membrane</keyword>
<dbReference type="GO" id="GO:0004930">
    <property type="term" value="F:G protein-coupled receptor activity"/>
    <property type="evidence" value="ECO:0007669"/>
    <property type="project" value="UniProtKB-KW"/>
</dbReference>
<dbReference type="Gene3D" id="1.20.1070.10">
    <property type="entry name" value="Rhodopsin 7-helix transmembrane proteins"/>
    <property type="match status" value="1"/>
</dbReference>
<feature type="transmembrane region" description="Helical" evidence="10">
    <location>
        <begin position="74"/>
        <end position="96"/>
    </location>
</feature>
<evidence type="ECO:0000256" key="1">
    <source>
        <dbReference type="ARBA" id="ARBA00004370"/>
    </source>
</evidence>
<feature type="transmembrane region" description="Helical" evidence="10">
    <location>
        <begin position="36"/>
        <end position="62"/>
    </location>
</feature>
<comment type="subcellular location">
    <subcellularLocation>
        <location evidence="1">Membrane</location>
    </subcellularLocation>
</comment>
<dbReference type="GO" id="GO:0016020">
    <property type="term" value="C:membrane"/>
    <property type="evidence" value="ECO:0007669"/>
    <property type="project" value="UniProtKB-SubCell"/>
</dbReference>
<feature type="transmembrane region" description="Helical" evidence="10">
    <location>
        <begin position="155"/>
        <end position="181"/>
    </location>
</feature>
<dbReference type="PROSITE" id="PS00237">
    <property type="entry name" value="G_PROTEIN_RECEP_F1_1"/>
    <property type="match status" value="1"/>
</dbReference>
<keyword evidence="6 8" id="KW-0675">Receptor</keyword>
<dbReference type="Proteomes" id="UP000694724">
    <property type="component" value="Unplaced"/>
</dbReference>
<dbReference type="InterPro" id="IPR050119">
    <property type="entry name" value="CCR1-9-like"/>
</dbReference>
<organism evidence="12 13">
    <name type="scientific">Sus scrofa</name>
    <name type="common">Pig</name>
    <dbReference type="NCBI Taxonomy" id="9823"/>
    <lineage>
        <taxon>Eukaryota</taxon>
        <taxon>Metazoa</taxon>
        <taxon>Chordata</taxon>
        <taxon>Craniata</taxon>
        <taxon>Vertebrata</taxon>
        <taxon>Euteleostomi</taxon>
        <taxon>Mammalia</taxon>
        <taxon>Eutheria</taxon>
        <taxon>Laurasiatheria</taxon>
        <taxon>Artiodactyla</taxon>
        <taxon>Suina</taxon>
        <taxon>Suidae</taxon>
        <taxon>Sus</taxon>
    </lineage>
</organism>
<feature type="transmembrane region" description="Helical" evidence="10">
    <location>
        <begin position="209"/>
        <end position="231"/>
    </location>
</feature>
<dbReference type="PROSITE" id="PS50262">
    <property type="entry name" value="G_PROTEIN_RECEP_F1_2"/>
    <property type="match status" value="1"/>
</dbReference>
<accession>A0A8D0UCJ6</accession>
<dbReference type="PANTHER" id="PTHR10489:SF951">
    <property type="entry name" value="RELAXIN FAMILY PEPTIDE_INSL5 RECEPTOR 4"/>
    <property type="match status" value="1"/>
</dbReference>